<keyword evidence="1" id="KW-1133">Transmembrane helix</keyword>
<keyword evidence="1" id="KW-0472">Membrane</keyword>
<keyword evidence="3" id="KW-1185">Reference proteome</keyword>
<keyword evidence="1" id="KW-0812">Transmembrane</keyword>
<dbReference type="Proteomes" id="UP001642720">
    <property type="component" value="Unassembled WGS sequence"/>
</dbReference>
<name>A0ABY2GTC4_9HYPO</name>
<protein>
    <submittedName>
        <fullName evidence="2">Uncharacterized protein</fullName>
    </submittedName>
</protein>
<reference evidence="2 3" key="1">
    <citation type="submission" date="2018-01" db="EMBL/GenBank/DDBJ databases">
        <title>Genome characterization of the sugarcane-associated fungus Trichoderma ghanense CCMA-1212 and their application in lignocelulose bioconversion.</title>
        <authorList>
            <person name="Steindorff A.S."/>
            <person name="Mendes T.D."/>
            <person name="Vilela E.S.D."/>
            <person name="Rodrigues D.S."/>
            <person name="Formighieri E.F."/>
            <person name="Melo I.S."/>
            <person name="Favaro L.C.L."/>
        </authorList>
    </citation>
    <scope>NUCLEOTIDE SEQUENCE [LARGE SCALE GENOMIC DNA]</scope>
    <source>
        <strain evidence="2 3">CCMA-1212</strain>
    </source>
</reference>
<accession>A0ABY2GTC4</accession>
<evidence type="ECO:0000313" key="2">
    <source>
        <dbReference type="EMBL" id="TFA98544.1"/>
    </source>
</evidence>
<proteinExistence type="predicted"/>
<feature type="transmembrane region" description="Helical" evidence="1">
    <location>
        <begin position="42"/>
        <end position="63"/>
    </location>
</feature>
<dbReference type="EMBL" id="PPTA01000019">
    <property type="protein sequence ID" value="TFA98544.1"/>
    <property type="molecule type" value="Genomic_DNA"/>
</dbReference>
<sequence>MSPYGQTNEPLHTLRIRSILILGRMINIFRRASSYIVSHRDLYPTFLTIFSLHLLFWIFLLSIGEI</sequence>
<evidence type="ECO:0000256" key="1">
    <source>
        <dbReference type="SAM" id="Phobius"/>
    </source>
</evidence>
<dbReference type="RefSeq" id="XP_073554746.1">
    <property type="nucleotide sequence ID" value="XM_073706751.1"/>
</dbReference>
<comment type="caution">
    <text evidence="2">The sequence shown here is derived from an EMBL/GenBank/DDBJ whole genome shotgun (WGS) entry which is preliminary data.</text>
</comment>
<dbReference type="GeneID" id="300581201"/>
<evidence type="ECO:0000313" key="3">
    <source>
        <dbReference type="Proteomes" id="UP001642720"/>
    </source>
</evidence>
<gene>
    <name evidence="2" type="ORF">CCMA1212_009678</name>
</gene>
<organism evidence="2 3">
    <name type="scientific">Trichoderma ghanense</name>
    <dbReference type="NCBI Taxonomy" id="65468"/>
    <lineage>
        <taxon>Eukaryota</taxon>
        <taxon>Fungi</taxon>
        <taxon>Dikarya</taxon>
        <taxon>Ascomycota</taxon>
        <taxon>Pezizomycotina</taxon>
        <taxon>Sordariomycetes</taxon>
        <taxon>Hypocreomycetidae</taxon>
        <taxon>Hypocreales</taxon>
        <taxon>Hypocreaceae</taxon>
        <taxon>Trichoderma</taxon>
    </lineage>
</organism>